<dbReference type="Proteomes" id="UP001519343">
    <property type="component" value="Unassembled WGS sequence"/>
</dbReference>
<dbReference type="InterPro" id="IPR023214">
    <property type="entry name" value="HAD_sf"/>
</dbReference>
<dbReference type="PANTHER" id="PTHR43434:SF1">
    <property type="entry name" value="PHOSPHOGLYCOLATE PHOSPHATASE"/>
    <property type="match status" value="1"/>
</dbReference>
<dbReference type="CDD" id="cd01427">
    <property type="entry name" value="HAD_like"/>
    <property type="match status" value="1"/>
</dbReference>
<sequence length="375" mass="42810">MLDLILFDVDGVLLSEERYFDASALTVWEMLYSQKYLGIRSENFSPDPVEEEIRRIRKELFIDDQVLSLMKSYGINANWDMVYLSFSHQLIVLLQQLLPEHRVEIEHIITKEITRESIEKIASLLKNKTIQIDYASFLEDFSTGPSQNQSILYYLNNVAEKRLGIKTDVFSPTSLLWEICQETFQEWYLGDQLVPESIGRETYQSGKKGFLSNEIPIVPPERIAETLEMLRNKGIKLGIGTGRPTIETIIPLREMGLLSYFDPERIITASHVLDAESRFPHRAPMAKPHPFCYIKGWLGLQQDDEQVIDFQINPSDAKKLMIVGDSVADYLAAKEIGCCFAATLTGLTGQEARGKFEELQADFIVNDMTEIPSIL</sequence>
<gene>
    <name evidence="1" type="ORF">J2Z37_003518</name>
</gene>
<comment type="caution">
    <text evidence="1">The sequence shown here is derived from an EMBL/GenBank/DDBJ whole genome shotgun (WGS) entry which is preliminary data.</text>
</comment>
<dbReference type="PANTHER" id="PTHR43434">
    <property type="entry name" value="PHOSPHOGLYCOLATE PHOSPHATASE"/>
    <property type="match status" value="1"/>
</dbReference>
<proteinExistence type="predicted"/>
<organism evidence="1 2">
    <name type="scientific">Ammoniphilus resinae</name>
    <dbReference type="NCBI Taxonomy" id="861532"/>
    <lineage>
        <taxon>Bacteria</taxon>
        <taxon>Bacillati</taxon>
        <taxon>Bacillota</taxon>
        <taxon>Bacilli</taxon>
        <taxon>Bacillales</taxon>
        <taxon>Paenibacillaceae</taxon>
        <taxon>Aneurinibacillus group</taxon>
        <taxon>Ammoniphilus</taxon>
    </lineage>
</organism>
<dbReference type="RefSeq" id="WP_209811513.1">
    <property type="nucleotide sequence ID" value="NZ_JAGGKT010000011.1"/>
</dbReference>
<accession>A0ABS4GUF8</accession>
<dbReference type="InterPro" id="IPR036412">
    <property type="entry name" value="HAD-like_sf"/>
</dbReference>
<reference evidence="1 2" key="1">
    <citation type="submission" date="2021-03" db="EMBL/GenBank/DDBJ databases">
        <title>Genomic Encyclopedia of Type Strains, Phase IV (KMG-IV): sequencing the most valuable type-strain genomes for metagenomic binning, comparative biology and taxonomic classification.</title>
        <authorList>
            <person name="Goeker M."/>
        </authorList>
    </citation>
    <scope>NUCLEOTIDE SEQUENCE [LARGE SCALE GENOMIC DNA]</scope>
    <source>
        <strain evidence="1 2">DSM 24738</strain>
    </source>
</reference>
<dbReference type="SFLD" id="SFLDS00003">
    <property type="entry name" value="Haloacid_Dehalogenase"/>
    <property type="match status" value="1"/>
</dbReference>
<dbReference type="Gene3D" id="3.40.50.1000">
    <property type="entry name" value="HAD superfamily/HAD-like"/>
    <property type="match status" value="1"/>
</dbReference>
<keyword evidence="2" id="KW-1185">Reference proteome</keyword>
<name>A0ABS4GUF8_9BACL</name>
<dbReference type="SFLD" id="SFLDG01129">
    <property type="entry name" value="C1.5:_HAD__Beta-PGM__Phosphata"/>
    <property type="match status" value="1"/>
</dbReference>
<dbReference type="Pfam" id="PF00702">
    <property type="entry name" value="Hydrolase"/>
    <property type="match status" value="1"/>
</dbReference>
<evidence type="ECO:0000313" key="1">
    <source>
        <dbReference type="EMBL" id="MBP1933505.1"/>
    </source>
</evidence>
<evidence type="ECO:0000313" key="2">
    <source>
        <dbReference type="Proteomes" id="UP001519343"/>
    </source>
</evidence>
<dbReference type="SUPFAM" id="SSF56784">
    <property type="entry name" value="HAD-like"/>
    <property type="match status" value="1"/>
</dbReference>
<dbReference type="EMBL" id="JAGGKT010000011">
    <property type="protein sequence ID" value="MBP1933505.1"/>
    <property type="molecule type" value="Genomic_DNA"/>
</dbReference>
<dbReference type="InterPro" id="IPR050155">
    <property type="entry name" value="HAD-like_hydrolase_sf"/>
</dbReference>
<protein>
    <submittedName>
        <fullName evidence="1">Phosphoglycolate phosphatase-like HAD superfamily hydrolase</fullName>
    </submittedName>
</protein>